<dbReference type="AlphaFoldDB" id="A0A1Y2L4L2"/>
<reference evidence="2 3" key="1">
    <citation type="submission" date="2014-03" db="EMBL/GenBank/DDBJ databases">
        <title>The draft genome sequence of Thalassospira mesophila JCM 18969.</title>
        <authorList>
            <person name="Lai Q."/>
            <person name="Shao Z."/>
        </authorList>
    </citation>
    <scope>NUCLEOTIDE SEQUENCE [LARGE SCALE GENOMIC DNA]</scope>
    <source>
        <strain evidence="2 3">JCM 18969</strain>
    </source>
</reference>
<feature type="compositionally biased region" description="Basic and acidic residues" evidence="1">
    <location>
        <begin position="202"/>
        <end position="219"/>
    </location>
</feature>
<dbReference type="OrthoDB" id="8537236at2"/>
<dbReference type="Proteomes" id="UP000193391">
    <property type="component" value="Unassembled WGS sequence"/>
</dbReference>
<keyword evidence="3" id="KW-1185">Reference proteome</keyword>
<dbReference type="Gene3D" id="1.10.10.10">
    <property type="entry name" value="Winged helix-like DNA-binding domain superfamily/Winged helix DNA-binding domain"/>
    <property type="match status" value="1"/>
</dbReference>
<comment type="caution">
    <text evidence="2">The sequence shown here is derived from an EMBL/GenBank/DDBJ whole genome shotgun (WGS) entry which is preliminary data.</text>
</comment>
<protein>
    <submittedName>
        <fullName evidence="2">Uncharacterized protein</fullName>
    </submittedName>
</protein>
<dbReference type="SUPFAM" id="SSF46785">
    <property type="entry name" value="Winged helix' DNA-binding domain"/>
    <property type="match status" value="1"/>
</dbReference>
<sequence>MPDKSDTQTEINFLSALENGEVTTQMRLSQRIAISVGLVNALLKRAIHKGYVKARNAPAKRYAYYLTPQGFTEKSRLVAEYLETSLDFFRLVRTEYSEIFERIKQCGETRVILAGRGELTEIALLAAREQGIEPAAVFDRETNAEFFHGLKIIRQIDGLTVGDAIVITESRYPQTLVDDLRGDQRATTLLIPSFLQISTPTKSERTNTDVDASIKEGPA</sequence>
<dbReference type="RefSeq" id="WP_085578726.1">
    <property type="nucleotide sequence ID" value="NZ_JFKA01000001.1"/>
</dbReference>
<name>A0A1Y2L4L2_9PROT</name>
<evidence type="ECO:0000313" key="3">
    <source>
        <dbReference type="Proteomes" id="UP000193391"/>
    </source>
</evidence>
<evidence type="ECO:0000256" key="1">
    <source>
        <dbReference type="SAM" id="MobiDB-lite"/>
    </source>
</evidence>
<gene>
    <name evidence="2" type="ORF">TMES_01425</name>
</gene>
<dbReference type="STRING" id="1293891.TMES_01425"/>
<dbReference type="EMBL" id="JFKA01000001">
    <property type="protein sequence ID" value="OSQ40480.1"/>
    <property type="molecule type" value="Genomic_DNA"/>
</dbReference>
<organism evidence="2 3">
    <name type="scientific">Thalassospira mesophila</name>
    <dbReference type="NCBI Taxonomy" id="1293891"/>
    <lineage>
        <taxon>Bacteria</taxon>
        <taxon>Pseudomonadati</taxon>
        <taxon>Pseudomonadota</taxon>
        <taxon>Alphaproteobacteria</taxon>
        <taxon>Rhodospirillales</taxon>
        <taxon>Thalassospiraceae</taxon>
        <taxon>Thalassospira</taxon>
    </lineage>
</organism>
<accession>A0A1Y2L4L2</accession>
<feature type="region of interest" description="Disordered" evidence="1">
    <location>
        <begin position="200"/>
        <end position="219"/>
    </location>
</feature>
<evidence type="ECO:0000313" key="2">
    <source>
        <dbReference type="EMBL" id="OSQ40480.1"/>
    </source>
</evidence>
<dbReference type="InterPro" id="IPR036388">
    <property type="entry name" value="WH-like_DNA-bd_sf"/>
</dbReference>
<dbReference type="InterPro" id="IPR036390">
    <property type="entry name" value="WH_DNA-bd_sf"/>
</dbReference>
<proteinExistence type="predicted"/>